<dbReference type="GO" id="GO:0004844">
    <property type="term" value="F:uracil DNA N-glycosylase activity"/>
    <property type="evidence" value="ECO:0007669"/>
    <property type="project" value="TreeGrafter"/>
</dbReference>
<protein>
    <recommendedName>
        <fullName evidence="5">Uracil-DNA glycosylase-like domain-containing protein</fullName>
    </recommendedName>
</protein>
<dbReference type="GO" id="GO:0008263">
    <property type="term" value="F:pyrimidine-specific mismatch base pair DNA N-glycosylase activity"/>
    <property type="evidence" value="ECO:0007669"/>
    <property type="project" value="TreeGrafter"/>
</dbReference>
<comment type="caution">
    <text evidence="6">The sequence shown here is derived from an EMBL/GenBank/DDBJ whole genome shotgun (WGS) entry which is preliminary data.</text>
</comment>
<gene>
    <name evidence="6" type="ORF">J7337_012927</name>
</gene>
<name>A0A9P8IK10_9HYPO</name>
<dbReference type="InterPro" id="IPR015637">
    <property type="entry name" value="MUG/TDG"/>
</dbReference>
<dbReference type="CDD" id="cd10028">
    <property type="entry name" value="UDG-F2_TDG_MUG"/>
    <property type="match status" value="1"/>
</dbReference>
<reference evidence="6" key="1">
    <citation type="journal article" date="2021" name="Mol. Plant Microbe Interact.">
        <title>Telomere to telomere genome assembly of Fusarium musae F31, causal agent of crown rot disease of banana.</title>
        <authorList>
            <person name="Degradi L."/>
            <person name="Tava V."/>
            <person name="Kunova A."/>
            <person name="Cortesi P."/>
            <person name="Saracchi M."/>
            <person name="Pasquali M."/>
        </authorList>
    </citation>
    <scope>NUCLEOTIDE SEQUENCE</scope>
    <source>
        <strain evidence="6">F31</strain>
    </source>
</reference>
<dbReference type="KEGG" id="fmu:J7337_012927"/>
<feature type="region of interest" description="Disordered" evidence="4">
    <location>
        <begin position="14"/>
        <end position="58"/>
    </location>
</feature>
<evidence type="ECO:0000256" key="2">
    <source>
        <dbReference type="ARBA" id="ARBA00022801"/>
    </source>
</evidence>
<sequence length="274" mass="30927">MEVTRRSRRLAQVLHTSDNTPSDAEASIPRRAKRARPGSVLSSSLERHGRTRKPRTSQARLKKYAHLPLLRDTLVPNLICVFVGMNPGVQTATAGHAYAHPSNHFWRLLHTSGCTDRLCLPEEDGDLPHLYAMGNTNLVGRPSRTTSELSKQEMAEGTPVLEDKIRIYKPEAVCFVGKGIWEAVWRWRYGCDPTKEEFKYGWQDESENIGRSKDGIQGRDNRGRVWDGAKVFVATSTSGLAANLSMEEKKAIWSDLGVWVKRSREERKQNNSDT</sequence>
<evidence type="ECO:0000256" key="1">
    <source>
        <dbReference type="ARBA" id="ARBA00022763"/>
    </source>
</evidence>
<evidence type="ECO:0000256" key="3">
    <source>
        <dbReference type="ARBA" id="ARBA00023204"/>
    </source>
</evidence>
<dbReference type="EMBL" id="JAHBCI010000010">
    <property type="protein sequence ID" value="KAG9496340.1"/>
    <property type="molecule type" value="Genomic_DNA"/>
</dbReference>
<dbReference type="GeneID" id="68320783"/>
<keyword evidence="1" id="KW-0227">DNA damage</keyword>
<evidence type="ECO:0000313" key="7">
    <source>
        <dbReference type="Proteomes" id="UP000827133"/>
    </source>
</evidence>
<feature type="compositionally biased region" description="Basic residues" evidence="4">
    <location>
        <begin position="49"/>
        <end position="58"/>
    </location>
</feature>
<evidence type="ECO:0000313" key="6">
    <source>
        <dbReference type="EMBL" id="KAG9496340.1"/>
    </source>
</evidence>
<dbReference type="SUPFAM" id="SSF52141">
    <property type="entry name" value="Uracil-DNA glycosylase-like"/>
    <property type="match status" value="1"/>
</dbReference>
<dbReference type="PANTHER" id="PTHR12159">
    <property type="entry name" value="G/T AND G/U MISMATCH-SPECIFIC DNA GLYCOSYLASE"/>
    <property type="match status" value="1"/>
</dbReference>
<evidence type="ECO:0000259" key="5">
    <source>
        <dbReference type="Pfam" id="PF03167"/>
    </source>
</evidence>
<dbReference type="PANTHER" id="PTHR12159:SF9">
    <property type="entry name" value="G_T MISMATCH-SPECIFIC THYMINE DNA GLYCOSYLASE"/>
    <property type="match status" value="1"/>
</dbReference>
<accession>A0A9P8IK10</accession>
<evidence type="ECO:0000256" key="4">
    <source>
        <dbReference type="SAM" id="MobiDB-lite"/>
    </source>
</evidence>
<dbReference type="Proteomes" id="UP000827133">
    <property type="component" value="Unassembled WGS sequence"/>
</dbReference>
<dbReference type="RefSeq" id="XP_044675340.1">
    <property type="nucleotide sequence ID" value="XM_044830424.1"/>
</dbReference>
<dbReference type="FunFam" id="3.40.470.10:FF:000010">
    <property type="entry name" value="G/U mismatch-specific DNA glycosylase"/>
    <property type="match status" value="1"/>
</dbReference>
<dbReference type="GO" id="GO:0006285">
    <property type="term" value="P:base-excision repair, AP site formation"/>
    <property type="evidence" value="ECO:0007669"/>
    <property type="project" value="InterPro"/>
</dbReference>
<keyword evidence="2" id="KW-0378">Hydrolase</keyword>
<dbReference type="InterPro" id="IPR036895">
    <property type="entry name" value="Uracil-DNA_glycosylase-like_sf"/>
</dbReference>
<dbReference type="Gene3D" id="3.40.470.10">
    <property type="entry name" value="Uracil-DNA glycosylase-like domain"/>
    <property type="match status" value="1"/>
</dbReference>
<dbReference type="AlphaFoldDB" id="A0A9P8IK10"/>
<dbReference type="InterPro" id="IPR005122">
    <property type="entry name" value="Uracil-DNA_glycosylase-like"/>
</dbReference>
<feature type="domain" description="Uracil-DNA glycosylase-like" evidence="5">
    <location>
        <begin position="77"/>
        <end position="256"/>
    </location>
</feature>
<dbReference type="Pfam" id="PF03167">
    <property type="entry name" value="UDG"/>
    <property type="match status" value="1"/>
</dbReference>
<organism evidence="6 7">
    <name type="scientific">Fusarium musae</name>
    <dbReference type="NCBI Taxonomy" id="1042133"/>
    <lineage>
        <taxon>Eukaryota</taxon>
        <taxon>Fungi</taxon>
        <taxon>Dikarya</taxon>
        <taxon>Ascomycota</taxon>
        <taxon>Pezizomycotina</taxon>
        <taxon>Sordariomycetes</taxon>
        <taxon>Hypocreomycetidae</taxon>
        <taxon>Hypocreales</taxon>
        <taxon>Nectriaceae</taxon>
        <taxon>Fusarium</taxon>
    </lineage>
</organism>
<keyword evidence="3" id="KW-0234">DNA repair</keyword>
<proteinExistence type="predicted"/>
<keyword evidence="7" id="KW-1185">Reference proteome</keyword>